<keyword evidence="3" id="KW-0732">Signal</keyword>
<evidence type="ECO:0000313" key="5">
    <source>
        <dbReference type="Proteomes" id="UP000655225"/>
    </source>
</evidence>
<keyword evidence="2" id="KW-0812">Transmembrane</keyword>
<organism evidence="4 5">
    <name type="scientific">Tetracentron sinense</name>
    <name type="common">Spur-leaf</name>
    <dbReference type="NCBI Taxonomy" id="13715"/>
    <lineage>
        <taxon>Eukaryota</taxon>
        <taxon>Viridiplantae</taxon>
        <taxon>Streptophyta</taxon>
        <taxon>Embryophyta</taxon>
        <taxon>Tracheophyta</taxon>
        <taxon>Spermatophyta</taxon>
        <taxon>Magnoliopsida</taxon>
        <taxon>Trochodendrales</taxon>
        <taxon>Trochodendraceae</taxon>
        <taxon>Tetracentron</taxon>
    </lineage>
</organism>
<keyword evidence="2" id="KW-0472">Membrane</keyword>
<dbReference type="GO" id="GO:0020037">
    <property type="term" value="F:heme binding"/>
    <property type="evidence" value="ECO:0007669"/>
    <property type="project" value="InterPro"/>
</dbReference>
<dbReference type="GO" id="GO:0004497">
    <property type="term" value="F:monooxygenase activity"/>
    <property type="evidence" value="ECO:0007669"/>
    <property type="project" value="InterPro"/>
</dbReference>
<proteinExistence type="inferred from homology"/>
<dbReference type="PANTHER" id="PTHR47950">
    <property type="entry name" value="CYTOCHROME P450, FAMILY 76, SUBFAMILY C, POLYPEPTIDE 5-RELATED"/>
    <property type="match status" value="1"/>
</dbReference>
<sequence length="356" mass="40002">MEFGAVVALSLAFVFWCVWAMVSKHQNHNRKNLGKMPPGPKGWPVVGNIFELSWACHETFTVLARKYGPVMTIRIGSMNAVVISSKETAEEMYKGHDVHLAGRKIYESMRGKYGYDGSLIMAQYGSEWRMLRRLFASEFTVVSRLNAMRTVRECCINQMVQCVGEASKCGTSAVEIPRVVFEMAFNLIGNLIISKDLLDPNSTRWSEFFYHAGKVLELTGKPNVADFLPILRWIDPQGIKRKTQFHVGRAFDVTSGFIEERRKSKGKKSDEGRRKDYLDVLLEFKGDGIEEPLNFSSGVINVIILDVIYVLVLVQILVLVLMAVVSDFPVFSAVSSAVSIEDRISLPLPIYLSSLS</sequence>
<dbReference type="SUPFAM" id="SSF48264">
    <property type="entry name" value="Cytochrome P450"/>
    <property type="match status" value="1"/>
</dbReference>
<feature type="signal peptide" evidence="3">
    <location>
        <begin position="1"/>
        <end position="20"/>
    </location>
</feature>
<dbReference type="Proteomes" id="UP000655225">
    <property type="component" value="Unassembled WGS sequence"/>
</dbReference>
<evidence type="ECO:0000313" key="4">
    <source>
        <dbReference type="EMBL" id="KAF8403512.1"/>
    </source>
</evidence>
<dbReference type="InterPro" id="IPR001128">
    <property type="entry name" value="Cyt_P450"/>
</dbReference>
<name>A0A834ZBF0_TETSI</name>
<keyword evidence="5" id="KW-1185">Reference proteome</keyword>
<feature type="transmembrane region" description="Helical" evidence="2">
    <location>
        <begin position="302"/>
        <end position="325"/>
    </location>
</feature>
<dbReference type="PANTHER" id="PTHR47950:SF13">
    <property type="entry name" value="CYTOCHROME P450, FAMILY 76, SUBFAMILY G, POLYPEPTIDE 1"/>
    <property type="match status" value="1"/>
</dbReference>
<dbReference type="Pfam" id="PF00067">
    <property type="entry name" value="p450"/>
    <property type="match status" value="1"/>
</dbReference>
<gene>
    <name evidence="4" type="ORF">HHK36_011616</name>
</gene>
<keyword evidence="2" id="KW-1133">Transmembrane helix</keyword>
<dbReference type="AlphaFoldDB" id="A0A834ZBF0"/>
<feature type="chain" id="PRO_5032323358" description="Cytochrome P450" evidence="3">
    <location>
        <begin position="21"/>
        <end position="356"/>
    </location>
</feature>
<evidence type="ECO:0000256" key="2">
    <source>
        <dbReference type="SAM" id="Phobius"/>
    </source>
</evidence>
<accession>A0A834ZBF0</accession>
<dbReference type="Gene3D" id="1.10.630.10">
    <property type="entry name" value="Cytochrome P450"/>
    <property type="match status" value="1"/>
</dbReference>
<dbReference type="GO" id="GO:0016705">
    <property type="term" value="F:oxidoreductase activity, acting on paired donors, with incorporation or reduction of molecular oxygen"/>
    <property type="evidence" value="ECO:0007669"/>
    <property type="project" value="InterPro"/>
</dbReference>
<evidence type="ECO:0008006" key="6">
    <source>
        <dbReference type="Google" id="ProtNLM"/>
    </source>
</evidence>
<comment type="similarity">
    <text evidence="1">Belongs to the cytochrome P450 family.</text>
</comment>
<comment type="caution">
    <text evidence="4">The sequence shown here is derived from an EMBL/GenBank/DDBJ whole genome shotgun (WGS) entry which is preliminary data.</text>
</comment>
<dbReference type="OrthoDB" id="1055148at2759"/>
<protein>
    <recommendedName>
        <fullName evidence="6">Cytochrome P450</fullName>
    </recommendedName>
</protein>
<dbReference type="OMA" id="RECCINQ"/>
<dbReference type="EMBL" id="JABCRI010000007">
    <property type="protein sequence ID" value="KAF8403512.1"/>
    <property type="molecule type" value="Genomic_DNA"/>
</dbReference>
<dbReference type="InterPro" id="IPR036396">
    <property type="entry name" value="Cyt_P450_sf"/>
</dbReference>
<dbReference type="GO" id="GO:0005506">
    <property type="term" value="F:iron ion binding"/>
    <property type="evidence" value="ECO:0007669"/>
    <property type="project" value="InterPro"/>
</dbReference>
<evidence type="ECO:0000256" key="1">
    <source>
        <dbReference type="ARBA" id="ARBA00010617"/>
    </source>
</evidence>
<reference evidence="4 5" key="1">
    <citation type="submission" date="2020-04" db="EMBL/GenBank/DDBJ databases">
        <title>Plant Genome Project.</title>
        <authorList>
            <person name="Zhang R.-G."/>
        </authorList>
    </citation>
    <scope>NUCLEOTIDE SEQUENCE [LARGE SCALE GENOMIC DNA]</scope>
    <source>
        <strain evidence="4">YNK0</strain>
        <tissue evidence="4">Leaf</tissue>
    </source>
</reference>
<evidence type="ECO:0000256" key="3">
    <source>
        <dbReference type="SAM" id="SignalP"/>
    </source>
</evidence>